<feature type="transmembrane region" description="Helical" evidence="13">
    <location>
        <begin position="67"/>
        <end position="88"/>
    </location>
</feature>
<keyword evidence="3" id="KW-0813">Transport</keyword>
<gene>
    <name evidence="15" type="ORF">I603_1870</name>
</gene>
<feature type="transmembrane region" description="Helical" evidence="13">
    <location>
        <begin position="148"/>
        <end position="167"/>
    </location>
</feature>
<dbReference type="GO" id="GO:0005886">
    <property type="term" value="C:plasma membrane"/>
    <property type="evidence" value="ECO:0007669"/>
    <property type="project" value="UniProtKB-SubCell"/>
</dbReference>
<evidence type="ECO:0000256" key="11">
    <source>
        <dbReference type="ARBA" id="ARBA00023136"/>
    </source>
</evidence>
<keyword evidence="5" id="KW-0349">Heme</keyword>
<keyword evidence="11 13" id="KW-0472">Membrane</keyword>
<evidence type="ECO:0000256" key="1">
    <source>
        <dbReference type="ARBA" id="ARBA00001970"/>
    </source>
</evidence>
<reference evidence="15 16" key="1">
    <citation type="submission" date="2016-06" db="EMBL/GenBank/DDBJ databases">
        <title>Genome sequence of Porphyrobacter dokdonensis DSW-74.</title>
        <authorList>
            <person name="Kim J.F."/>
            <person name="Song J.Y."/>
        </authorList>
    </citation>
    <scope>NUCLEOTIDE SEQUENCE [LARGE SCALE GENOMIC DNA]</scope>
    <source>
        <strain evidence="15 16">DSW-74</strain>
    </source>
</reference>
<evidence type="ECO:0000256" key="9">
    <source>
        <dbReference type="ARBA" id="ARBA00022989"/>
    </source>
</evidence>
<dbReference type="Pfam" id="PF01292">
    <property type="entry name" value="Ni_hydr_CYTB"/>
    <property type="match status" value="1"/>
</dbReference>
<keyword evidence="8" id="KW-0249">Electron transport</keyword>
<evidence type="ECO:0000313" key="15">
    <source>
        <dbReference type="EMBL" id="OBV10657.1"/>
    </source>
</evidence>
<accession>A0A1A7BGW0</accession>
<dbReference type="EMBL" id="LZYB01000004">
    <property type="protein sequence ID" value="OBV10657.1"/>
    <property type="molecule type" value="Genomic_DNA"/>
</dbReference>
<dbReference type="GO" id="GO:0020037">
    <property type="term" value="F:heme binding"/>
    <property type="evidence" value="ECO:0007669"/>
    <property type="project" value="TreeGrafter"/>
</dbReference>
<keyword evidence="10" id="KW-0408">Iron</keyword>
<protein>
    <submittedName>
        <fullName evidence="15">Cytochrome B561</fullName>
    </submittedName>
</protein>
<keyword evidence="9 13" id="KW-1133">Transmembrane helix</keyword>
<dbReference type="InterPro" id="IPR016174">
    <property type="entry name" value="Di-haem_cyt_TM"/>
</dbReference>
<evidence type="ECO:0000256" key="12">
    <source>
        <dbReference type="ARBA" id="ARBA00037975"/>
    </source>
</evidence>
<evidence type="ECO:0000256" key="5">
    <source>
        <dbReference type="ARBA" id="ARBA00022617"/>
    </source>
</evidence>
<dbReference type="GO" id="GO:0009055">
    <property type="term" value="F:electron transfer activity"/>
    <property type="evidence" value="ECO:0007669"/>
    <property type="project" value="InterPro"/>
</dbReference>
<dbReference type="AlphaFoldDB" id="A0A1A7BGW0"/>
<dbReference type="Gene3D" id="1.20.950.20">
    <property type="entry name" value="Transmembrane di-heme cytochromes, Chain C"/>
    <property type="match status" value="1"/>
</dbReference>
<evidence type="ECO:0000259" key="14">
    <source>
        <dbReference type="Pfam" id="PF01292"/>
    </source>
</evidence>
<keyword evidence="4" id="KW-1003">Cell membrane</keyword>
<dbReference type="RefSeq" id="WP_068864354.1">
    <property type="nucleotide sequence ID" value="NZ_LZYB01000004.1"/>
</dbReference>
<evidence type="ECO:0000256" key="10">
    <source>
        <dbReference type="ARBA" id="ARBA00023004"/>
    </source>
</evidence>
<evidence type="ECO:0000256" key="3">
    <source>
        <dbReference type="ARBA" id="ARBA00022448"/>
    </source>
</evidence>
<proteinExistence type="inferred from homology"/>
<comment type="cofactor">
    <cofactor evidence="1">
        <name>heme b</name>
        <dbReference type="ChEBI" id="CHEBI:60344"/>
    </cofactor>
</comment>
<name>A0A1A7BGW0_9SPHN</name>
<evidence type="ECO:0000313" key="16">
    <source>
        <dbReference type="Proteomes" id="UP000092484"/>
    </source>
</evidence>
<dbReference type="InterPro" id="IPR052168">
    <property type="entry name" value="Cytochrome_b561_oxidase"/>
</dbReference>
<keyword evidence="16" id="KW-1185">Reference proteome</keyword>
<evidence type="ECO:0000256" key="7">
    <source>
        <dbReference type="ARBA" id="ARBA00022723"/>
    </source>
</evidence>
<comment type="caution">
    <text evidence="15">The sequence shown here is derived from an EMBL/GenBank/DDBJ whole genome shotgun (WGS) entry which is preliminary data.</text>
</comment>
<feature type="transmembrane region" description="Helical" evidence="13">
    <location>
        <begin position="237"/>
        <end position="258"/>
    </location>
</feature>
<comment type="subcellular location">
    <subcellularLocation>
        <location evidence="2">Cell membrane</location>
        <topology evidence="2">Multi-pass membrane protein</topology>
    </subcellularLocation>
</comment>
<feature type="transmembrane region" description="Helical" evidence="13">
    <location>
        <begin position="115"/>
        <end position="136"/>
    </location>
</feature>
<evidence type="ECO:0000256" key="13">
    <source>
        <dbReference type="SAM" id="Phobius"/>
    </source>
</evidence>
<dbReference type="GO" id="GO:0046872">
    <property type="term" value="F:metal ion binding"/>
    <property type="evidence" value="ECO:0007669"/>
    <property type="project" value="UniProtKB-KW"/>
</dbReference>
<dbReference type="PANTHER" id="PTHR30529">
    <property type="entry name" value="CYTOCHROME B561"/>
    <property type="match status" value="1"/>
</dbReference>
<evidence type="ECO:0000256" key="6">
    <source>
        <dbReference type="ARBA" id="ARBA00022692"/>
    </source>
</evidence>
<dbReference type="InterPro" id="IPR011577">
    <property type="entry name" value="Cyt_b561_bac/Ni-Hgenase"/>
</dbReference>
<feature type="domain" description="Cytochrome b561 bacterial/Ni-hydrogenase" evidence="14">
    <location>
        <begin position="107"/>
        <end position="274"/>
    </location>
</feature>
<sequence>MGIGYLALALVLALTLNAQARWLRVAGTLLAAAGLFMMVYSIILADLDGTFAAIPASAPLIVRITPFILNTQAVIATVAMLFLLWSAWLQTRRPVHEQLPLRNDEARFGVVSRGFHWAMGIMMLCLVPIGLFMAVLPESAPERSDFVAAHQSLGITVFVLVIGRIGWLMASPPPAPLAVAGTWEHRLARLVHIGLYGALLAFPLSGYLLPQGGSADFYGWRVAAPDWPAAAGAARLIHAWVLPLLFYATLALHLLAVLKRHFSDGDRQAVRRMLR</sequence>
<dbReference type="Proteomes" id="UP000092484">
    <property type="component" value="Unassembled WGS sequence"/>
</dbReference>
<keyword evidence="7" id="KW-0479">Metal-binding</keyword>
<comment type="similarity">
    <text evidence="12">Belongs to the cytochrome b561 family.</text>
</comment>
<organism evidence="15 16">
    <name type="scientific">Erythrobacter dokdonensis DSW-74</name>
    <dbReference type="NCBI Taxonomy" id="1300349"/>
    <lineage>
        <taxon>Bacteria</taxon>
        <taxon>Pseudomonadati</taxon>
        <taxon>Pseudomonadota</taxon>
        <taxon>Alphaproteobacteria</taxon>
        <taxon>Sphingomonadales</taxon>
        <taxon>Erythrobacteraceae</taxon>
        <taxon>Erythrobacter/Porphyrobacter group</taxon>
        <taxon>Erythrobacter</taxon>
    </lineage>
</organism>
<keyword evidence="6 13" id="KW-0812">Transmembrane</keyword>
<dbReference type="GO" id="GO:0022904">
    <property type="term" value="P:respiratory electron transport chain"/>
    <property type="evidence" value="ECO:0007669"/>
    <property type="project" value="InterPro"/>
</dbReference>
<evidence type="ECO:0000256" key="2">
    <source>
        <dbReference type="ARBA" id="ARBA00004651"/>
    </source>
</evidence>
<evidence type="ECO:0000256" key="4">
    <source>
        <dbReference type="ARBA" id="ARBA00022475"/>
    </source>
</evidence>
<feature type="transmembrane region" description="Helical" evidence="13">
    <location>
        <begin position="30"/>
        <end position="55"/>
    </location>
</feature>
<evidence type="ECO:0000256" key="8">
    <source>
        <dbReference type="ARBA" id="ARBA00022982"/>
    </source>
</evidence>
<dbReference type="PANTHER" id="PTHR30529:SF1">
    <property type="entry name" value="CYTOCHROME B561 HOMOLOG 2"/>
    <property type="match status" value="1"/>
</dbReference>
<dbReference type="SUPFAM" id="SSF81342">
    <property type="entry name" value="Transmembrane di-heme cytochromes"/>
    <property type="match status" value="1"/>
</dbReference>